<dbReference type="Gene3D" id="3.40.50.1970">
    <property type="match status" value="1"/>
</dbReference>
<dbReference type="RefSeq" id="WP_176968896.1">
    <property type="nucleotide sequence ID" value="NZ_FNON01000008.1"/>
</dbReference>
<dbReference type="AlphaFoldDB" id="A0A1H3P6G7"/>
<dbReference type="Proteomes" id="UP000199515">
    <property type="component" value="Unassembled WGS sequence"/>
</dbReference>
<dbReference type="SUPFAM" id="SSF56796">
    <property type="entry name" value="Dehydroquinate synthase-like"/>
    <property type="match status" value="1"/>
</dbReference>
<protein>
    <submittedName>
        <fullName evidence="3">Alcohol dehydrogenase, class IV</fullName>
    </submittedName>
</protein>
<dbReference type="InterPro" id="IPR001670">
    <property type="entry name" value="ADH_Fe/GldA"/>
</dbReference>
<feature type="domain" description="Alcohol dehydrogenase iron-type/glycerol dehydrogenase GldA" evidence="2">
    <location>
        <begin position="9"/>
        <end position="164"/>
    </location>
</feature>
<keyword evidence="4" id="KW-1185">Reference proteome</keyword>
<proteinExistence type="predicted"/>
<keyword evidence="1" id="KW-0560">Oxidoreductase</keyword>
<dbReference type="EMBL" id="FNON01000008">
    <property type="protein sequence ID" value="SDY96716.1"/>
    <property type="molecule type" value="Genomic_DNA"/>
</dbReference>
<dbReference type="PANTHER" id="PTHR11496">
    <property type="entry name" value="ALCOHOL DEHYDROGENASE"/>
    <property type="match status" value="1"/>
</dbReference>
<name>A0A1H3P6G7_9PSEU</name>
<evidence type="ECO:0000313" key="3">
    <source>
        <dbReference type="EMBL" id="SDY96716.1"/>
    </source>
</evidence>
<evidence type="ECO:0000256" key="1">
    <source>
        <dbReference type="ARBA" id="ARBA00023002"/>
    </source>
</evidence>
<evidence type="ECO:0000259" key="2">
    <source>
        <dbReference type="Pfam" id="PF00465"/>
    </source>
</evidence>
<evidence type="ECO:0000313" key="4">
    <source>
        <dbReference type="Proteomes" id="UP000199515"/>
    </source>
</evidence>
<gene>
    <name evidence="3" type="ORF">SAMN05421504_10845</name>
</gene>
<dbReference type="STRING" id="589385.SAMN05421504_10845"/>
<dbReference type="Pfam" id="PF00465">
    <property type="entry name" value="Fe-ADH"/>
    <property type="match status" value="1"/>
</dbReference>
<sequence length="375" mass="39672">MARWDWQAPTEVLTGIGARRRAARALAGQSKRVLIVSGSDACRDGLVQRWCSSLVDAGLRTVPFPLDRAGLPEVLRLTEAARFAEADTLLAIGDDRVIDVVKAAAFAATNPGFRGCHRPLRTVAVPTTVGTASEVSPVTVLADGDRRLVLDKPAFRPALAVLDPESTATASTRSVLYGAVEALARLLVPAMSEPAGSRMADEITVALARCVLADADTVAARLPEDMRVPAIHRLAVSSAATVTNWASYGRCDGQHRLWRLATPIAAVLDIPASAVLTTLLADWVSTKDNPIGPWPGRVSEVLGMLSGGSAVLDPGEWVRQRLAAWTLPDRLSYLTEGDPGACDLADLVWADAAPGFPGACREDLAAFFETTVTPG</sequence>
<organism evidence="3 4">
    <name type="scientific">Amycolatopsis xylanica</name>
    <dbReference type="NCBI Taxonomy" id="589385"/>
    <lineage>
        <taxon>Bacteria</taxon>
        <taxon>Bacillati</taxon>
        <taxon>Actinomycetota</taxon>
        <taxon>Actinomycetes</taxon>
        <taxon>Pseudonocardiales</taxon>
        <taxon>Pseudonocardiaceae</taxon>
        <taxon>Amycolatopsis</taxon>
    </lineage>
</organism>
<reference evidence="3 4" key="1">
    <citation type="submission" date="2016-10" db="EMBL/GenBank/DDBJ databases">
        <authorList>
            <person name="de Groot N.N."/>
        </authorList>
    </citation>
    <scope>NUCLEOTIDE SEQUENCE [LARGE SCALE GENOMIC DNA]</scope>
    <source>
        <strain evidence="3 4">CPCC 202699</strain>
    </source>
</reference>
<dbReference type="GO" id="GO:0046872">
    <property type="term" value="F:metal ion binding"/>
    <property type="evidence" value="ECO:0007669"/>
    <property type="project" value="InterPro"/>
</dbReference>
<dbReference type="GO" id="GO:0004022">
    <property type="term" value="F:alcohol dehydrogenase (NAD+) activity"/>
    <property type="evidence" value="ECO:0007669"/>
    <property type="project" value="TreeGrafter"/>
</dbReference>
<dbReference type="PANTHER" id="PTHR11496:SF83">
    <property type="entry name" value="HYDROXYACID-OXOACID TRANSHYDROGENASE, MITOCHONDRIAL"/>
    <property type="match status" value="1"/>
</dbReference>
<dbReference type="InterPro" id="IPR039697">
    <property type="entry name" value="Alcohol_dehydrogenase_Fe"/>
</dbReference>
<accession>A0A1H3P6G7</accession>